<feature type="non-terminal residue" evidence="1">
    <location>
        <position position="85"/>
    </location>
</feature>
<name>A0AAD8A7T8_DIPPU</name>
<proteinExistence type="predicted"/>
<sequence>RNHQLFPTQFSHRVGGMAAVLAGRSNVQPPGDIATVHQSSHTRHACPMHSAVKNTTVLFSESIFGNRNSHMSNSIKVEIFITHLY</sequence>
<dbReference type="EMBL" id="JASPKZ010003396">
    <property type="protein sequence ID" value="KAJ9593760.1"/>
    <property type="molecule type" value="Genomic_DNA"/>
</dbReference>
<gene>
    <name evidence="1" type="ORF">L9F63_027594</name>
</gene>
<protein>
    <submittedName>
        <fullName evidence="1">Uncharacterized protein</fullName>
    </submittedName>
</protein>
<accession>A0AAD8A7T8</accession>
<dbReference type="Proteomes" id="UP001233999">
    <property type="component" value="Unassembled WGS sequence"/>
</dbReference>
<feature type="non-terminal residue" evidence="1">
    <location>
        <position position="1"/>
    </location>
</feature>
<organism evidence="1 2">
    <name type="scientific">Diploptera punctata</name>
    <name type="common">Pacific beetle cockroach</name>
    <dbReference type="NCBI Taxonomy" id="6984"/>
    <lineage>
        <taxon>Eukaryota</taxon>
        <taxon>Metazoa</taxon>
        <taxon>Ecdysozoa</taxon>
        <taxon>Arthropoda</taxon>
        <taxon>Hexapoda</taxon>
        <taxon>Insecta</taxon>
        <taxon>Pterygota</taxon>
        <taxon>Neoptera</taxon>
        <taxon>Polyneoptera</taxon>
        <taxon>Dictyoptera</taxon>
        <taxon>Blattodea</taxon>
        <taxon>Blaberoidea</taxon>
        <taxon>Blaberidae</taxon>
        <taxon>Diplopterinae</taxon>
        <taxon>Diploptera</taxon>
    </lineage>
</organism>
<evidence type="ECO:0000313" key="1">
    <source>
        <dbReference type="EMBL" id="KAJ9593760.1"/>
    </source>
</evidence>
<keyword evidence="2" id="KW-1185">Reference proteome</keyword>
<reference evidence="1" key="2">
    <citation type="submission" date="2023-05" db="EMBL/GenBank/DDBJ databases">
        <authorList>
            <person name="Fouks B."/>
        </authorList>
    </citation>
    <scope>NUCLEOTIDE SEQUENCE</scope>
    <source>
        <strain evidence="1">Stay&amp;Tobe</strain>
        <tissue evidence="1">Testes</tissue>
    </source>
</reference>
<reference evidence="1" key="1">
    <citation type="journal article" date="2023" name="IScience">
        <title>Live-bearing cockroach genome reveals convergent evolutionary mechanisms linked to viviparity in insects and beyond.</title>
        <authorList>
            <person name="Fouks B."/>
            <person name="Harrison M.C."/>
            <person name="Mikhailova A.A."/>
            <person name="Marchal E."/>
            <person name="English S."/>
            <person name="Carruthers M."/>
            <person name="Jennings E.C."/>
            <person name="Chiamaka E.L."/>
            <person name="Frigard R.A."/>
            <person name="Pippel M."/>
            <person name="Attardo G.M."/>
            <person name="Benoit J.B."/>
            <person name="Bornberg-Bauer E."/>
            <person name="Tobe S.S."/>
        </authorList>
    </citation>
    <scope>NUCLEOTIDE SEQUENCE</scope>
    <source>
        <strain evidence="1">Stay&amp;Tobe</strain>
    </source>
</reference>
<dbReference type="AlphaFoldDB" id="A0AAD8A7T8"/>
<evidence type="ECO:0000313" key="2">
    <source>
        <dbReference type="Proteomes" id="UP001233999"/>
    </source>
</evidence>
<comment type="caution">
    <text evidence="1">The sequence shown here is derived from an EMBL/GenBank/DDBJ whole genome shotgun (WGS) entry which is preliminary data.</text>
</comment>